<keyword evidence="4 7" id="KW-0067">ATP-binding</keyword>
<dbReference type="InterPro" id="IPR027417">
    <property type="entry name" value="P-loop_NTPase"/>
</dbReference>
<dbReference type="InterPro" id="IPR003593">
    <property type="entry name" value="AAA+_ATPase"/>
</dbReference>
<organism evidence="7 8">
    <name type="scientific">Odoribacter splanchnicus</name>
    <dbReference type="NCBI Taxonomy" id="28118"/>
    <lineage>
        <taxon>Bacteria</taxon>
        <taxon>Pseudomonadati</taxon>
        <taxon>Bacteroidota</taxon>
        <taxon>Bacteroidia</taxon>
        <taxon>Bacteroidales</taxon>
        <taxon>Odoribacteraceae</taxon>
        <taxon>Odoribacter</taxon>
    </lineage>
</organism>
<feature type="domain" description="ABC transporter" evidence="5">
    <location>
        <begin position="3"/>
        <end position="230"/>
    </location>
</feature>
<evidence type="ECO:0000256" key="4">
    <source>
        <dbReference type="ARBA" id="ARBA00022840"/>
    </source>
</evidence>
<dbReference type="Proteomes" id="UP000284243">
    <property type="component" value="Unassembled WGS sequence"/>
</dbReference>
<accession>A0A412W7F7</accession>
<evidence type="ECO:0000313" key="8">
    <source>
        <dbReference type="Proteomes" id="UP000283426"/>
    </source>
</evidence>
<proteinExistence type="inferred from homology"/>
<dbReference type="CDD" id="cd03230">
    <property type="entry name" value="ABC_DR_subfamily_A"/>
    <property type="match status" value="1"/>
</dbReference>
<comment type="caution">
    <text evidence="7">The sequence shown here is derived from an EMBL/GenBank/DDBJ whole genome shotgun (WGS) entry which is preliminary data.</text>
</comment>
<dbReference type="Proteomes" id="UP000283426">
    <property type="component" value="Unassembled WGS sequence"/>
</dbReference>
<dbReference type="Pfam" id="PF00005">
    <property type="entry name" value="ABC_tran"/>
    <property type="match status" value="1"/>
</dbReference>
<keyword evidence="2" id="KW-0813">Transport</keyword>
<dbReference type="GO" id="GO:0016887">
    <property type="term" value="F:ATP hydrolysis activity"/>
    <property type="evidence" value="ECO:0007669"/>
    <property type="project" value="InterPro"/>
</dbReference>
<dbReference type="SUPFAM" id="SSF52540">
    <property type="entry name" value="P-loop containing nucleoside triphosphate hydrolases"/>
    <property type="match status" value="1"/>
</dbReference>
<dbReference type="PROSITE" id="PS50893">
    <property type="entry name" value="ABC_TRANSPORTER_2"/>
    <property type="match status" value="1"/>
</dbReference>
<keyword evidence="3" id="KW-0547">Nucleotide-binding</keyword>
<comment type="similarity">
    <text evidence="1">Belongs to the ABC transporter superfamily.</text>
</comment>
<evidence type="ECO:0000313" key="7">
    <source>
        <dbReference type="EMBL" id="RGV20553.1"/>
    </source>
</evidence>
<reference evidence="8 9" key="1">
    <citation type="submission" date="2018-08" db="EMBL/GenBank/DDBJ databases">
        <title>A genome reference for cultivated species of the human gut microbiota.</title>
        <authorList>
            <person name="Zou Y."/>
            <person name="Xue W."/>
            <person name="Luo G."/>
        </authorList>
    </citation>
    <scope>NUCLEOTIDE SEQUENCE [LARGE SCALE GENOMIC DNA]</scope>
    <source>
        <strain evidence="7 8">AF14-6AC</strain>
        <strain evidence="6 9">AF16-14</strain>
    </source>
</reference>
<dbReference type="Gene3D" id="3.40.50.300">
    <property type="entry name" value="P-loop containing nucleotide triphosphate hydrolases"/>
    <property type="match status" value="1"/>
</dbReference>
<evidence type="ECO:0000313" key="6">
    <source>
        <dbReference type="EMBL" id="RGU55946.1"/>
    </source>
</evidence>
<dbReference type="PANTHER" id="PTHR43335">
    <property type="entry name" value="ABC TRANSPORTER, ATP-BINDING PROTEIN"/>
    <property type="match status" value="1"/>
</dbReference>
<evidence type="ECO:0000256" key="3">
    <source>
        <dbReference type="ARBA" id="ARBA00022741"/>
    </source>
</evidence>
<dbReference type="EMBL" id="QRYW01000039">
    <property type="protein sequence ID" value="RGV20553.1"/>
    <property type="molecule type" value="Genomic_DNA"/>
</dbReference>
<dbReference type="EMBL" id="QRYC01000013">
    <property type="protein sequence ID" value="RGU55946.1"/>
    <property type="molecule type" value="Genomic_DNA"/>
</dbReference>
<name>A0A412W7F7_9BACT</name>
<dbReference type="SMART" id="SM00382">
    <property type="entry name" value="AAA"/>
    <property type="match status" value="1"/>
</dbReference>
<dbReference type="PANTHER" id="PTHR43335:SF4">
    <property type="entry name" value="ABC TRANSPORTER, ATP-BINDING PROTEIN"/>
    <property type="match status" value="1"/>
</dbReference>
<evidence type="ECO:0000259" key="5">
    <source>
        <dbReference type="PROSITE" id="PS50893"/>
    </source>
</evidence>
<gene>
    <name evidence="7" type="ORF">DWW24_15965</name>
    <name evidence="6" type="ORF">DWW57_10585</name>
</gene>
<dbReference type="InterPro" id="IPR003439">
    <property type="entry name" value="ABC_transporter-like_ATP-bd"/>
</dbReference>
<sequence>MSVILEHVSKAYGRQKALDDIGFRLEEGEICGFLGPNGAGKSTTMKIITGCLNDYQGEVRIKEMNLRENPLKIKAIIGYLPEQNPLYPDLYIREYLLHVARLYRVGRPVAKVNAIIERTGLEPEIQKKIGQLSKGYRQRVGLAQALVHDPEILILDEPMTGLDPNQLEEIRHLIKETGKKKTVLLSTHIMQEVEAICDRVIIINQGKIVADRPIGEICTHADEGMVLRVEFSPGSDTHWLSKSELFTHTSQQAPNCWRLTSPQGKDPREALFFEAAVRRCPIIALHTEVYQLEDIFHRYTQNFPAKPGKD</sequence>
<evidence type="ECO:0000256" key="1">
    <source>
        <dbReference type="ARBA" id="ARBA00005417"/>
    </source>
</evidence>
<dbReference type="RefSeq" id="WP_046403866.1">
    <property type="nucleotide sequence ID" value="NZ_CABJFF010000010.1"/>
</dbReference>
<dbReference type="AlphaFoldDB" id="A0A412W7F7"/>
<protein>
    <submittedName>
        <fullName evidence="7">ATP-binding cassette domain-containing protein</fullName>
    </submittedName>
</protein>
<evidence type="ECO:0000256" key="2">
    <source>
        <dbReference type="ARBA" id="ARBA00022448"/>
    </source>
</evidence>
<dbReference type="GO" id="GO:0005524">
    <property type="term" value="F:ATP binding"/>
    <property type="evidence" value="ECO:0007669"/>
    <property type="project" value="UniProtKB-KW"/>
</dbReference>
<evidence type="ECO:0000313" key="9">
    <source>
        <dbReference type="Proteomes" id="UP000284243"/>
    </source>
</evidence>